<dbReference type="Proteomes" id="UP000663844">
    <property type="component" value="Unassembled WGS sequence"/>
</dbReference>
<name>A0A820MH51_9BILA</name>
<dbReference type="InterPro" id="IPR050352">
    <property type="entry name" value="ABCG_transporters"/>
</dbReference>
<evidence type="ECO:0000256" key="1">
    <source>
        <dbReference type="ARBA" id="ARBA00004141"/>
    </source>
</evidence>
<evidence type="ECO:0000256" key="6">
    <source>
        <dbReference type="SAM" id="Phobius"/>
    </source>
</evidence>
<reference evidence="8" key="1">
    <citation type="submission" date="2021-02" db="EMBL/GenBank/DDBJ databases">
        <authorList>
            <person name="Nowell W R."/>
        </authorList>
    </citation>
    <scope>NUCLEOTIDE SEQUENCE</scope>
</reference>
<comment type="subcellular location">
    <subcellularLocation>
        <location evidence="1">Membrane</location>
        <topology evidence="1">Multi-pass membrane protein</topology>
    </subcellularLocation>
</comment>
<dbReference type="GO" id="GO:0140359">
    <property type="term" value="F:ABC-type transporter activity"/>
    <property type="evidence" value="ECO:0007669"/>
    <property type="project" value="InterPro"/>
</dbReference>
<dbReference type="AlphaFoldDB" id="A0A820MH51"/>
<keyword evidence="4 6" id="KW-1133">Transmembrane helix</keyword>
<feature type="domain" description="ABC-2 type transporter transmembrane" evidence="7">
    <location>
        <begin position="54"/>
        <end position="180"/>
    </location>
</feature>
<evidence type="ECO:0000259" key="7">
    <source>
        <dbReference type="Pfam" id="PF01061"/>
    </source>
</evidence>
<dbReference type="PANTHER" id="PTHR48041">
    <property type="entry name" value="ABC TRANSPORTER G FAMILY MEMBER 28"/>
    <property type="match status" value="1"/>
</dbReference>
<evidence type="ECO:0000313" key="9">
    <source>
        <dbReference type="Proteomes" id="UP000663844"/>
    </source>
</evidence>
<accession>A0A820MH51</accession>
<protein>
    <recommendedName>
        <fullName evidence="7">ABC-2 type transporter transmembrane domain-containing protein</fullName>
    </recommendedName>
</protein>
<feature type="transmembrane region" description="Helical" evidence="6">
    <location>
        <begin position="148"/>
        <end position="174"/>
    </location>
</feature>
<evidence type="ECO:0000256" key="4">
    <source>
        <dbReference type="ARBA" id="ARBA00022989"/>
    </source>
</evidence>
<keyword evidence="3 6" id="KW-0812">Transmembrane</keyword>
<feature type="transmembrane region" description="Helical" evidence="6">
    <location>
        <begin position="105"/>
        <end position="127"/>
    </location>
</feature>
<feature type="transmembrane region" description="Helical" evidence="6">
    <location>
        <begin position="70"/>
        <end position="90"/>
    </location>
</feature>
<comment type="caution">
    <text evidence="8">The sequence shown here is derived from an EMBL/GenBank/DDBJ whole genome shotgun (WGS) entry which is preliminary data.</text>
</comment>
<proteinExistence type="predicted"/>
<dbReference type="InterPro" id="IPR013525">
    <property type="entry name" value="ABC2_TM"/>
</dbReference>
<evidence type="ECO:0000256" key="3">
    <source>
        <dbReference type="ARBA" id="ARBA00022692"/>
    </source>
</evidence>
<keyword evidence="5 6" id="KW-0472">Membrane</keyword>
<dbReference type="PANTHER" id="PTHR48041:SF116">
    <property type="entry name" value="PROTEIN BROWN"/>
    <property type="match status" value="1"/>
</dbReference>
<evidence type="ECO:0000256" key="5">
    <source>
        <dbReference type="ARBA" id="ARBA00023136"/>
    </source>
</evidence>
<organism evidence="8 9">
    <name type="scientific">Adineta steineri</name>
    <dbReference type="NCBI Taxonomy" id="433720"/>
    <lineage>
        <taxon>Eukaryota</taxon>
        <taxon>Metazoa</taxon>
        <taxon>Spiralia</taxon>
        <taxon>Gnathifera</taxon>
        <taxon>Rotifera</taxon>
        <taxon>Eurotatoria</taxon>
        <taxon>Bdelloidea</taxon>
        <taxon>Adinetida</taxon>
        <taxon>Adinetidae</taxon>
        <taxon>Adineta</taxon>
    </lineage>
</organism>
<feature type="non-terminal residue" evidence="8">
    <location>
        <position position="182"/>
    </location>
</feature>
<evidence type="ECO:0000256" key="2">
    <source>
        <dbReference type="ARBA" id="ARBA00022448"/>
    </source>
</evidence>
<sequence>RNPDDLRKLNQAYRQSPMWSNVNSLSQREKSNDQFEKLRRKQQGAAARSLGVEIYYVSQRTLKNAIRNPALFLSQIVVAIILGLLIGLVFHDMEKTIDPGVQNRLGAIFFIIISQIFSTITALEPLLKERALFIHENVSGYYRISTFFIAKLICDVLPMRVLPSIIFSLIAYFLTGLQRSVG</sequence>
<keyword evidence="2" id="KW-0813">Transport</keyword>
<gene>
    <name evidence="8" type="ORF">OXD698_LOCUS49920</name>
</gene>
<evidence type="ECO:0000313" key="8">
    <source>
        <dbReference type="EMBL" id="CAF4372507.1"/>
    </source>
</evidence>
<dbReference type="EMBL" id="CAJOAZ010023124">
    <property type="protein sequence ID" value="CAF4372507.1"/>
    <property type="molecule type" value="Genomic_DNA"/>
</dbReference>
<dbReference type="Pfam" id="PF01061">
    <property type="entry name" value="ABC2_membrane"/>
    <property type="match status" value="1"/>
</dbReference>
<dbReference type="GO" id="GO:0005886">
    <property type="term" value="C:plasma membrane"/>
    <property type="evidence" value="ECO:0007669"/>
    <property type="project" value="TreeGrafter"/>
</dbReference>
<feature type="non-terminal residue" evidence="8">
    <location>
        <position position="1"/>
    </location>
</feature>